<dbReference type="EMBL" id="NBII01000003">
    <property type="protein sequence ID" value="PAV20745.1"/>
    <property type="molecule type" value="Genomic_DNA"/>
</dbReference>
<dbReference type="Proteomes" id="UP000217199">
    <property type="component" value="Unassembled WGS sequence"/>
</dbReference>
<protein>
    <submittedName>
        <fullName evidence="1">Uncharacterized protein</fullName>
    </submittedName>
</protein>
<accession>A0A286UMS0</accession>
<proteinExistence type="predicted"/>
<dbReference type="AlphaFoldDB" id="A0A286UMS0"/>
<gene>
    <name evidence="1" type="ORF">PNOK_0337200</name>
</gene>
<sequence>MKSESTETEIEKWKDERVAQVLREQQHKGITMDNNDKLLLKLLNVAHPIGAPITIELYTIYALLTLKEKVKEEKKTKLVIAQGLYTWL</sequence>
<name>A0A286UMS0_9AGAM</name>
<evidence type="ECO:0000313" key="1">
    <source>
        <dbReference type="EMBL" id="PAV20745.1"/>
    </source>
</evidence>
<evidence type="ECO:0000313" key="2">
    <source>
        <dbReference type="Proteomes" id="UP000217199"/>
    </source>
</evidence>
<reference evidence="1 2" key="1">
    <citation type="journal article" date="2017" name="Mol. Ecol.">
        <title>Comparative and population genomic landscape of Phellinus noxius: A hypervariable fungus causing root rot in trees.</title>
        <authorList>
            <person name="Chung C.L."/>
            <person name="Lee T.J."/>
            <person name="Akiba M."/>
            <person name="Lee H.H."/>
            <person name="Kuo T.H."/>
            <person name="Liu D."/>
            <person name="Ke H.M."/>
            <person name="Yokoi T."/>
            <person name="Roa M.B."/>
            <person name="Lu M.J."/>
            <person name="Chang Y.Y."/>
            <person name="Ann P.J."/>
            <person name="Tsai J.N."/>
            <person name="Chen C.Y."/>
            <person name="Tzean S.S."/>
            <person name="Ota Y."/>
            <person name="Hattori T."/>
            <person name="Sahashi N."/>
            <person name="Liou R.F."/>
            <person name="Kikuchi T."/>
            <person name="Tsai I.J."/>
        </authorList>
    </citation>
    <scope>NUCLEOTIDE SEQUENCE [LARGE SCALE GENOMIC DNA]</scope>
    <source>
        <strain evidence="1 2">FFPRI411160</strain>
    </source>
</reference>
<dbReference type="InParanoid" id="A0A286UMS0"/>
<comment type="caution">
    <text evidence="1">The sequence shown here is derived from an EMBL/GenBank/DDBJ whole genome shotgun (WGS) entry which is preliminary data.</text>
</comment>
<keyword evidence="2" id="KW-1185">Reference proteome</keyword>
<organism evidence="1 2">
    <name type="scientific">Pyrrhoderma noxium</name>
    <dbReference type="NCBI Taxonomy" id="2282107"/>
    <lineage>
        <taxon>Eukaryota</taxon>
        <taxon>Fungi</taxon>
        <taxon>Dikarya</taxon>
        <taxon>Basidiomycota</taxon>
        <taxon>Agaricomycotina</taxon>
        <taxon>Agaricomycetes</taxon>
        <taxon>Hymenochaetales</taxon>
        <taxon>Hymenochaetaceae</taxon>
        <taxon>Pyrrhoderma</taxon>
    </lineage>
</organism>